<keyword evidence="2" id="KW-1185">Reference proteome</keyword>
<dbReference type="AlphaFoldDB" id="A0AAD5CN10"/>
<evidence type="ECO:0000313" key="1">
    <source>
        <dbReference type="EMBL" id="KAI7745053.1"/>
    </source>
</evidence>
<feature type="non-terminal residue" evidence="1">
    <location>
        <position position="90"/>
    </location>
</feature>
<dbReference type="EMBL" id="JAMZMK010007373">
    <property type="protein sequence ID" value="KAI7745053.1"/>
    <property type="molecule type" value="Genomic_DNA"/>
</dbReference>
<reference evidence="1" key="1">
    <citation type="submission" date="2022-06" db="EMBL/GenBank/DDBJ databases">
        <title>Uncovering the hologenomic basis of an extraordinary plant invasion.</title>
        <authorList>
            <person name="Bieker V.C."/>
            <person name="Martin M.D."/>
            <person name="Gilbert T."/>
            <person name="Hodgins K."/>
            <person name="Battlay P."/>
            <person name="Petersen B."/>
            <person name="Wilson J."/>
        </authorList>
    </citation>
    <scope>NUCLEOTIDE SEQUENCE</scope>
    <source>
        <strain evidence="1">AA19_3_7</strain>
        <tissue evidence="1">Leaf</tissue>
    </source>
</reference>
<accession>A0AAD5CN10</accession>
<gene>
    <name evidence="1" type="ORF">M8C21_002254</name>
</gene>
<organism evidence="1 2">
    <name type="scientific">Ambrosia artemisiifolia</name>
    <name type="common">Common ragweed</name>
    <dbReference type="NCBI Taxonomy" id="4212"/>
    <lineage>
        <taxon>Eukaryota</taxon>
        <taxon>Viridiplantae</taxon>
        <taxon>Streptophyta</taxon>
        <taxon>Embryophyta</taxon>
        <taxon>Tracheophyta</taxon>
        <taxon>Spermatophyta</taxon>
        <taxon>Magnoliopsida</taxon>
        <taxon>eudicotyledons</taxon>
        <taxon>Gunneridae</taxon>
        <taxon>Pentapetalae</taxon>
        <taxon>asterids</taxon>
        <taxon>campanulids</taxon>
        <taxon>Asterales</taxon>
        <taxon>Asteraceae</taxon>
        <taxon>Asteroideae</taxon>
        <taxon>Heliantheae alliance</taxon>
        <taxon>Heliantheae</taxon>
        <taxon>Ambrosia</taxon>
    </lineage>
</organism>
<proteinExistence type="predicted"/>
<dbReference type="Proteomes" id="UP001206925">
    <property type="component" value="Unassembled WGS sequence"/>
</dbReference>
<sequence length="90" mass="10417">IPPSSVLLSSIRVHVPCIHPLPTSPFTTDLAFNRLSPEIRIKEMKLYFQIRGYMGYKRLQTTHEPVQVSVAIAHTMYVTFSFFSEYMLIQ</sequence>
<protein>
    <submittedName>
        <fullName evidence="1">Uncharacterized protein</fullName>
    </submittedName>
</protein>
<comment type="caution">
    <text evidence="1">The sequence shown here is derived from an EMBL/GenBank/DDBJ whole genome shotgun (WGS) entry which is preliminary data.</text>
</comment>
<feature type="non-terminal residue" evidence="1">
    <location>
        <position position="1"/>
    </location>
</feature>
<name>A0AAD5CN10_AMBAR</name>
<evidence type="ECO:0000313" key="2">
    <source>
        <dbReference type="Proteomes" id="UP001206925"/>
    </source>
</evidence>